<dbReference type="Proteomes" id="UP000094769">
    <property type="component" value="Unassembled WGS sequence"/>
</dbReference>
<reference evidence="2 3" key="1">
    <citation type="submission" date="2016-06" db="EMBL/GenBank/DDBJ databases">
        <title>Genome sequence of endosymbiont of Candidatus Endolucinida thiodiazotropha.</title>
        <authorList>
            <person name="Poehlein A."/>
            <person name="Koenig S."/>
            <person name="Heiden S.E."/>
            <person name="Thuermer A."/>
            <person name="Voget S."/>
            <person name="Daniel R."/>
            <person name="Markert S."/>
            <person name="Gros O."/>
            <person name="Schweder T."/>
        </authorList>
    </citation>
    <scope>NUCLEOTIDE SEQUENCE [LARGE SCALE GENOMIC DNA]</scope>
    <source>
        <strain evidence="2 3">COS</strain>
    </source>
</reference>
<keyword evidence="1" id="KW-0472">Membrane</keyword>
<evidence type="ECO:0000313" key="2">
    <source>
        <dbReference type="EMBL" id="ODJ88379.1"/>
    </source>
</evidence>
<dbReference type="AlphaFoldDB" id="A0A7Z0VML3"/>
<keyword evidence="3" id="KW-1185">Reference proteome</keyword>
<name>A0A7Z0VML3_9GAMM</name>
<protein>
    <recommendedName>
        <fullName evidence="4">MYND finger</fullName>
    </recommendedName>
</protein>
<evidence type="ECO:0000313" key="3">
    <source>
        <dbReference type="Proteomes" id="UP000094769"/>
    </source>
</evidence>
<proteinExistence type="predicted"/>
<dbReference type="InterPro" id="IPR049708">
    <property type="entry name" value="PP0621-like"/>
</dbReference>
<gene>
    <name evidence="2" type="ORF">CODIS_13850</name>
</gene>
<evidence type="ECO:0008006" key="4">
    <source>
        <dbReference type="Google" id="ProtNLM"/>
    </source>
</evidence>
<sequence length="78" mass="8905">MGLRYIFIALALWGVFLIGRHFWRQNQLKNNKSQQIKSVDSVQCAYCGLHLPKTEAVCSGDVYYCSKAHQKAAEKQKS</sequence>
<dbReference type="RefSeq" id="WP_069122628.1">
    <property type="nucleotide sequence ID" value="NZ_MARB01000006.1"/>
</dbReference>
<accession>A0A7Z0VML3</accession>
<dbReference type="EMBL" id="MARB01000006">
    <property type="protein sequence ID" value="ODJ88379.1"/>
    <property type="molecule type" value="Genomic_DNA"/>
</dbReference>
<dbReference type="OrthoDB" id="9814432at2"/>
<organism evidence="2 3">
    <name type="scientific">Candidatus Thiodiazotropha endolucinida</name>
    <dbReference type="NCBI Taxonomy" id="1655433"/>
    <lineage>
        <taxon>Bacteria</taxon>
        <taxon>Pseudomonadati</taxon>
        <taxon>Pseudomonadota</taxon>
        <taxon>Gammaproteobacteria</taxon>
        <taxon>Chromatiales</taxon>
        <taxon>Sedimenticolaceae</taxon>
        <taxon>Candidatus Thiodiazotropha</taxon>
    </lineage>
</organism>
<dbReference type="NCBIfam" id="NF041023">
    <property type="entry name" value="PP0621_fam"/>
    <property type="match status" value="1"/>
</dbReference>
<feature type="transmembrane region" description="Helical" evidence="1">
    <location>
        <begin position="6"/>
        <end position="23"/>
    </location>
</feature>
<keyword evidence="1" id="KW-0812">Transmembrane</keyword>
<comment type="caution">
    <text evidence="2">The sequence shown here is derived from an EMBL/GenBank/DDBJ whole genome shotgun (WGS) entry which is preliminary data.</text>
</comment>
<evidence type="ECO:0000256" key="1">
    <source>
        <dbReference type="SAM" id="Phobius"/>
    </source>
</evidence>
<keyword evidence="1" id="KW-1133">Transmembrane helix</keyword>